<evidence type="ECO:0000313" key="2">
    <source>
        <dbReference type="EMBL" id="GBP85227.1"/>
    </source>
</evidence>
<proteinExistence type="predicted"/>
<evidence type="ECO:0000256" key="1">
    <source>
        <dbReference type="SAM" id="MobiDB-lite"/>
    </source>
</evidence>
<reference evidence="2 3" key="1">
    <citation type="journal article" date="2019" name="Commun. Biol.">
        <title>The bagworm genome reveals a unique fibroin gene that provides high tensile strength.</title>
        <authorList>
            <person name="Kono N."/>
            <person name="Nakamura H."/>
            <person name="Ohtoshi R."/>
            <person name="Tomita M."/>
            <person name="Numata K."/>
            <person name="Arakawa K."/>
        </authorList>
    </citation>
    <scope>NUCLEOTIDE SEQUENCE [LARGE SCALE GENOMIC DNA]</scope>
</reference>
<dbReference type="Proteomes" id="UP000299102">
    <property type="component" value="Unassembled WGS sequence"/>
</dbReference>
<feature type="region of interest" description="Disordered" evidence="1">
    <location>
        <begin position="19"/>
        <end position="38"/>
    </location>
</feature>
<accession>A0A4C1ZF42</accession>
<organism evidence="2 3">
    <name type="scientific">Eumeta variegata</name>
    <name type="common">Bagworm moth</name>
    <name type="synonym">Eumeta japonica</name>
    <dbReference type="NCBI Taxonomy" id="151549"/>
    <lineage>
        <taxon>Eukaryota</taxon>
        <taxon>Metazoa</taxon>
        <taxon>Ecdysozoa</taxon>
        <taxon>Arthropoda</taxon>
        <taxon>Hexapoda</taxon>
        <taxon>Insecta</taxon>
        <taxon>Pterygota</taxon>
        <taxon>Neoptera</taxon>
        <taxon>Endopterygota</taxon>
        <taxon>Lepidoptera</taxon>
        <taxon>Glossata</taxon>
        <taxon>Ditrysia</taxon>
        <taxon>Tineoidea</taxon>
        <taxon>Psychidae</taxon>
        <taxon>Oiketicinae</taxon>
        <taxon>Eumeta</taxon>
    </lineage>
</organism>
<evidence type="ECO:0000313" key="3">
    <source>
        <dbReference type="Proteomes" id="UP000299102"/>
    </source>
</evidence>
<comment type="caution">
    <text evidence="2">The sequence shown here is derived from an EMBL/GenBank/DDBJ whole genome shotgun (WGS) entry which is preliminary data.</text>
</comment>
<keyword evidence="3" id="KW-1185">Reference proteome</keyword>
<dbReference type="AlphaFoldDB" id="A0A4C1ZF42"/>
<dbReference type="EMBL" id="BGZK01001723">
    <property type="protein sequence ID" value="GBP85227.1"/>
    <property type="molecule type" value="Genomic_DNA"/>
</dbReference>
<sequence length="109" mass="11849">MGRPTKRAAQIALLLKSGKAPRTKAARAPTGAQAQRRRRREGYFRIPPFEACALAVLLFTNTAKPPPPRSVVTRAQSSRCLLFNGTQIRNASNGLIAIATQYNIMGTSI</sequence>
<name>A0A4C1ZF42_EUMVA</name>
<gene>
    <name evidence="2" type="ORF">EVAR_55704_1</name>
</gene>
<protein>
    <submittedName>
        <fullName evidence="2">Uncharacterized protein</fullName>
    </submittedName>
</protein>